<dbReference type="Proteomes" id="UP000182888">
    <property type="component" value="Unassembled WGS sequence"/>
</dbReference>
<reference evidence="2" key="1">
    <citation type="submission" date="2014-08" db="EMBL/GenBank/DDBJ databases">
        <authorList>
            <person name="Edwards T."/>
        </authorList>
    </citation>
    <scope>NUCLEOTIDE SEQUENCE [LARGE SCALE GENOMIC DNA]</scope>
</reference>
<organism evidence="1 2">
    <name type="scientific">Mesorhizobium plurifarium</name>
    <dbReference type="NCBI Taxonomy" id="69974"/>
    <lineage>
        <taxon>Bacteria</taxon>
        <taxon>Pseudomonadati</taxon>
        <taxon>Pseudomonadota</taxon>
        <taxon>Alphaproteobacteria</taxon>
        <taxon>Hyphomicrobiales</taxon>
        <taxon>Phyllobacteriaceae</taxon>
        <taxon>Mesorhizobium</taxon>
    </lineage>
</organism>
<evidence type="ECO:0000313" key="2">
    <source>
        <dbReference type="Proteomes" id="UP000182888"/>
    </source>
</evidence>
<sequence>MRIEWTIVIWLMLGGAGAAEEAKCPKGEAPIQLEDIEAAPGCIEAHKLHDACAWGSSGDANMTEIVIGKCEAGFLDRMTAAQKRRYESRGQACGERYPITPLGGSIQIYLSSMCQEDLAVTYFKAAKGGRIVGTPRWKVPDIAE</sequence>
<dbReference type="EMBL" id="CCND01000002">
    <property type="protein sequence ID" value="CDX49721.1"/>
    <property type="molecule type" value="Genomic_DNA"/>
</dbReference>
<evidence type="ECO:0000313" key="1">
    <source>
        <dbReference type="EMBL" id="CDX49721.1"/>
    </source>
</evidence>
<protein>
    <submittedName>
        <fullName evidence="1">Uncharacterized protein</fullName>
    </submittedName>
</protein>
<name>A0A0K2VNJ1_MESPL</name>
<proteinExistence type="predicted"/>
<dbReference type="AlphaFoldDB" id="A0A0K2VNJ1"/>
<gene>
    <name evidence="1" type="ORF">MPL1032_100185</name>
</gene>
<accession>A0A0K2VNJ1</accession>